<dbReference type="PANTHER" id="PTHR40407">
    <property type="entry name" value="MEMBRANE PROTEIN-LIKE PROTEIN"/>
    <property type="match status" value="1"/>
</dbReference>
<keyword evidence="4" id="KW-1185">Reference proteome</keyword>
<sequence>MSTVTLTTPHPFSTTLKSSNRIESIDLLRGLVMVIMALDHVRDYFHADAFLFNPADLNKTTAAIFMTRWITHFCAPVFVFLAGTSAFMVGSRKGKKELSAFLLKRGVWLIVLEFTVLNFAWFFNIHFSLIALTVIWALAIGMISLALFIHLPFKAILVLGVLLVAGHNILDPIHVAGQGADAMGWSLLHEQGGFRFPFTFVFVGYPIIPWIGVMLLGYCFGSLYQPTYDASTRKRILLSIGGGAVVLFVLLRLLNIYGDPHAWSVQKDPLFTFLSFINVTKYPPSLLYVLITLGPALIFLAISERYKGKLTQALVSLGRVPMFYYILHLYVIHILAVIAAILTGYTLSDMVFNTWVTDSPALKGYGFSLGTVYLVWIAVVLALYPLCKWYDTYKINHREQWWLSYL</sequence>
<dbReference type="InterPro" id="IPR012429">
    <property type="entry name" value="HGSNAT_cat"/>
</dbReference>
<keyword evidence="1" id="KW-1133">Transmembrane helix</keyword>
<feature type="transmembrane region" description="Helical" evidence="1">
    <location>
        <begin position="196"/>
        <end position="224"/>
    </location>
</feature>
<dbReference type="PANTHER" id="PTHR40407:SF1">
    <property type="entry name" value="HEPARAN-ALPHA-GLUCOSAMINIDE N-ACETYLTRANSFERASE CATALYTIC DOMAIN-CONTAINING PROTEIN"/>
    <property type="match status" value="1"/>
</dbReference>
<feature type="transmembrane region" description="Helical" evidence="1">
    <location>
        <begin position="365"/>
        <end position="387"/>
    </location>
</feature>
<protein>
    <submittedName>
        <fullName evidence="3">Uncharacterized membrane protein</fullName>
    </submittedName>
</protein>
<evidence type="ECO:0000313" key="4">
    <source>
        <dbReference type="Proteomes" id="UP000190961"/>
    </source>
</evidence>
<feature type="transmembrane region" description="Helical" evidence="1">
    <location>
        <begin position="285"/>
        <end position="302"/>
    </location>
</feature>
<feature type="transmembrane region" description="Helical" evidence="1">
    <location>
        <begin position="69"/>
        <end position="90"/>
    </location>
</feature>
<evidence type="ECO:0000259" key="2">
    <source>
        <dbReference type="Pfam" id="PF07786"/>
    </source>
</evidence>
<proteinExistence type="predicted"/>
<keyword evidence="1" id="KW-0472">Membrane</keyword>
<dbReference type="STRING" id="688867.SAMN05660236_4139"/>
<dbReference type="EMBL" id="FUZU01000003">
    <property type="protein sequence ID" value="SKC82299.1"/>
    <property type="molecule type" value="Genomic_DNA"/>
</dbReference>
<feature type="transmembrane region" description="Helical" evidence="1">
    <location>
        <begin position="129"/>
        <end position="149"/>
    </location>
</feature>
<dbReference type="OrthoDB" id="508112at2"/>
<accession>A0A1T5M361</accession>
<evidence type="ECO:0000313" key="3">
    <source>
        <dbReference type="EMBL" id="SKC82299.1"/>
    </source>
</evidence>
<evidence type="ECO:0000256" key="1">
    <source>
        <dbReference type="SAM" id="Phobius"/>
    </source>
</evidence>
<dbReference type="Proteomes" id="UP000190961">
    <property type="component" value="Unassembled WGS sequence"/>
</dbReference>
<keyword evidence="1" id="KW-0812">Transmembrane</keyword>
<organism evidence="3 4">
    <name type="scientific">Ohtaekwangia koreensis</name>
    <dbReference type="NCBI Taxonomy" id="688867"/>
    <lineage>
        <taxon>Bacteria</taxon>
        <taxon>Pseudomonadati</taxon>
        <taxon>Bacteroidota</taxon>
        <taxon>Cytophagia</taxon>
        <taxon>Cytophagales</taxon>
        <taxon>Fulvivirgaceae</taxon>
        <taxon>Ohtaekwangia</taxon>
    </lineage>
</organism>
<feature type="transmembrane region" description="Helical" evidence="1">
    <location>
        <begin position="102"/>
        <end position="123"/>
    </location>
</feature>
<reference evidence="3 4" key="1">
    <citation type="submission" date="2017-02" db="EMBL/GenBank/DDBJ databases">
        <authorList>
            <person name="Peterson S.W."/>
        </authorList>
    </citation>
    <scope>NUCLEOTIDE SEQUENCE [LARGE SCALE GENOMIC DNA]</scope>
    <source>
        <strain evidence="3 4">DSM 25262</strain>
    </source>
</reference>
<dbReference type="Pfam" id="PF07786">
    <property type="entry name" value="HGSNAT_cat"/>
    <property type="match status" value="1"/>
</dbReference>
<feature type="transmembrane region" description="Helical" evidence="1">
    <location>
        <begin position="236"/>
        <end position="257"/>
    </location>
</feature>
<gene>
    <name evidence="3" type="ORF">SAMN05660236_4139</name>
</gene>
<dbReference type="AlphaFoldDB" id="A0A1T5M361"/>
<feature type="domain" description="Heparan-alpha-glucosaminide N-acetyltransferase catalytic" evidence="2">
    <location>
        <begin position="21"/>
        <end position="230"/>
    </location>
</feature>
<dbReference type="RefSeq" id="WP_079688693.1">
    <property type="nucleotide sequence ID" value="NZ_FUZU01000003.1"/>
</dbReference>
<feature type="transmembrane region" description="Helical" evidence="1">
    <location>
        <begin position="323"/>
        <end position="345"/>
    </location>
</feature>
<name>A0A1T5M361_9BACT</name>